<keyword evidence="5 7" id="KW-1133">Transmembrane helix</keyword>
<feature type="transmembrane region" description="Helical" evidence="7">
    <location>
        <begin position="382"/>
        <end position="402"/>
    </location>
</feature>
<proteinExistence type="predicted"/>
<dbReference type="RefSeq" id="WP_197316342.1">
    <property type="nucleotide sequence ID" value="NZ_JADZSC010000001.1"/>
</dbReference>
<sequence length="410" mass="45756">MISTALQRWTAREDKALAFSSFRKFLYGSFIVRSADWMDLTILNWLVYQWTGSAVALGIVNACRLIPIIFFSLHGGVLADRYDRKKILLICYGGIILSTVLLAYLAYMKVAIVLFYGAIVLRSLFMTIEVPVRNAFLADLVDHRCLPNAISLQTMVINLARMVGPALAGWLLVKYSASELFIVVAAGMTMILFLLPKIEVTQNRELEKKIVKEQKNDWKETFRYIRENRLIVSILLIAIAPMVFGFPYTTMLPLFADELMVMGPDGFGLLLSVSSIGAIISTMILSIKKPTHQGKVLVLSALGFGLCLGFFILFRESYLISLILILIVGFTSQLYRTMSRITLQMNVEETLRGRVLSVALMDRAYIPLGSLLIGFIAGQFGAVAAGLFMGMGCFAITLLIAWQRPGLWKT</sequence>
<feature type="transmembrane region" description="Helical" evidence="7">
    <location>
        <begin position="268"/>
        <end position="287"/>
    </location>
</feature>
<gene>
    <name evidence="8" type="ORF">H0267_05915</name>
</gene>
<evidence type="ECO:0000256" key="3">
    <source>
        <dbReference type="ARBA" id="ARBA00022475"/>
    </source>
</evidence>
<keyword evidence="4 7" id="KW-0812">Transmembrane</keyword>
<dbReference type="PANTHER" id="PTHR23513">
    <property type="entry name" value="INTEGRAL MEMBRANE EFFLUX PROTEIN-RELATED"/>
    <property type="match status" value="1"/>
</dbReference>
<feature type="transmembrane region" description="Helical" evidence="7">
    <location>
        <begin position="87"/>
        <end position="107"/>
    </location>
</feature>
<keyword evidence="6 7" id="KW-0472">Membrane</keyword>
<feature type="transmembrane region" description="Helical" evidence="7">
    <location>
        <begin position="318"/>
        <end position="335"/>
    </location>
</feature>
<dbReference type="AlphaFoldDB" id="A0A931HUH3"/>
<evidence type="ECO:0000256" key="5">
    <source>
        <dbReference type="ARBA" id="ARBA00022989"/>
    </source>
</evidence>
<dbReference type="EMBL" id="JADZSC010000001">
    <property type="protein sequence ID" value="MBH0229749.1"/>
    <property type="molecule type" value="Genomic_DNA"/>
</dbReference>
<dbReference type="InterPro" id="IPR010290">
    <property type="entry name" value="TM_effector"/>
</dbReference>
<evidence type="ECO:0000313" key="8">
    <source>
        <dbReference type="EMBL" id="MBH0229749.1"/>
    </source>
</evidence>
<feature type="transmembrane region" description="Helical" evidence="7">
    <location>
        <begin position="113"/>
        <end position="132"/>
    </location>
</feature>
<organism evidence="8 9">
    <name type="scientific">Halobacillus yeomjeoni</name>
    <dbReference type="NCBI Taxonomy" id="311194"/>
    <lineage>
        <taxon>Bacteria</taxon>
        <taxon>Bacillati</taxon>
        <taxon>Bacillota</taxon>
        <taxon>Bacilli</taxon>
        <taxon>Bacillales</taxon>
        <taxon>Bacillaceae</taxon>
        <taxon>Halobacillus</taxon>
    </lineage>
</organism>
<reference evidence="8 9" key="1">
    <citation type="journal article" date="2005" name="Int. J. Syst. Evol. Microbiol.">
        <title>Halobacillus yeomjeoni sp. nov., isolated from a marine solar saltern in Korea.</title>
        <authorList>
            <person name="Yoon J.H."/>
            <person name="Kang S.J."/>
            <person name="Lee C.H."/>
            <person name="Oh H.W."/>
            <person name="Oh T.K."/>
        </authorList>
    </citation>
    <scope>NUCLEOTIDE SEQUENCE [LARGE SCALE GENOMIC DNA]</scope>
    <source>
        <strain evidence="8 9">KCTC 3957</strain>
    </source>
</reference>
<feature type="transmembrane region" description="Helical" evidence="7">
    <location>
        <begin position="230"/>
        <end position="248"/>
    </location>
</feature>
<evidence type="ECO:0000256" key="4">
    <source>
        <dbReference type="ARBA" id="ARBA00022692"/>
    </source>
</evidence>
<dbReference type="InterPro" id="IPR036259">
    <property type="entry name" value="MFS_trans_sf"/>
</dbReference>
<dbReference type="CDD" id="cd06173">
    <property type="entry name" value="MFS_MefA_like"/>
    <property type="match status" value="1"/>
</dbReference>
<feature type="transmembrane region" description="Helical" evidence="7">
    <location>
        <begin position="294"/>
        <end position="312"/>
    </location>
</feature>
<evidence type="ECO:0000256" key="1">
    <source>
        <dbReference type="ARBA" id="ARBA00004651"/>
    </source>
</evidence>
<dbReference type="GO" id="GO:0005886">
    <property type="term" value="C:plasma membrane"/>
    <property type="evidence" value="ECO:0007669"/>
    <property type="project" value="UniProtKB-SubCell"/>
</dbReference>
<comment type="subcellular location">
    <subcellularLocation>
        <location evidence="1">Cell membrane</location>
        <topology evidence="1">Multi-pass membrane protein</topology>
    </subcellularLocation>
</comment>
<protein>
    <submittedName>
        <fullName evidence="8">MFS transporter</fullName>
    </submittedName>
</protein>
<feature type="transmembrane region" description="Helical" evidence="7">
    <location>
        <begin position="178"/>
        <end position="195"/>
    </location>
</feature>
<evidence type="ECO:0000256" key="7">
    <source>
        <dbReference type="SAM" id="Phobius"/>
    </source>
</evidence>
<comment type="caution">
    <text evidence="8">The sequence shown here is derived from an EMBL/GenBank/DDBJ whole genome shotgun (WGS) entry which is preliminary data.</text>
</comment>
<dbReference type="Pfam" id="PF05977">
    <property type="entry name" value="MFS_3"/>
    <property type="match status" value="1"/>
</dbReference>
<evidence type="ECO:0000313" key="9">
    <source>
        <dbReference type="Proteomes" id="UP000614490"/>
    </source>
</evidence>
<dbReference type="Proteomes" id="UP000614490">
    <property type="component" value="Unassembled WGS sequence"/>
</dbReference>
<evidence type="ECO:0000256" key="6">
    <source>
        <dbReference type="ARBA" id="ARBA00023136"/>
    </source>
</evidence>
<dbReference type="Gene3D" id="1.20.1250.20">
    <property type="entry name" value="MFS general substrate transporter like domains"/>
    <property type="match status" value="1"/>
</dbReference>
<feature type="transmembrane region" description="Helical" evidence="7">
    <location>
        <begin position="355"/>
        <end position="376"/>
    </location>
</feature>
<keyword evidence="9" id="KW-1185">Reference proteome</keyword>
<name>A0A931HUH3_9BACI</name>
<dbReference type="SUPFAM" id="SSF103473">
    <property type="entry name" value="MFS general substrate transporter"/>
    <property type="match status" value="1"/>
</dbReference>
<evidence type="ECO:0000256" key="2">
    <source>
        <dbReference type="ARBA" id="ARBA00022448"/>
    </source>
</evidence>
<keyword evidence="2" id="KW-0813">Transport</keyword>
<dbReference type="PANTHER" id="PTHR23513:SF11">
    <property type="entry name" value="STAPHYLOFERRIN A TRANSPORTER"/>
    <property type="match status" value="1"/>
</dbReference>
<keyword evidence="3" id="KW-1003">Cell membrane</keyword>
<accession>A0A931HUH3</accession>
<feature type="transmembrane region" description="Helical" evidence="7">
    <location>
        <begin position="54"/>
        <end position="75"/>
    </location>
</feature>